<feature type="signal peptide" evidence="4">
    <location>
        <begin position="1"/>
        <end position="30"/>
    </location>
</feature>
<dbReference type="OrthoDB" id="9799365at2"/>
<dbReference type="AlphaFoldDB" id="C6B780"/>
<keyword evidence="5" id="KW-0614">Plasmid</keyword>
<dbReference type="PANTHER" id="PTHR43344">
    <property type="entry name" value="PHOSPHOSERINE PHOSPHATASE"/>
    <property type="match status" value="1"/>
</dbReference>
<geneLocation type="plasmid" evidence="5 6">
    <name>pR132502</name>
</geneLocation>
<name>C6B780_RHILS</name>
<keyword evidence="1" id="KW-0479">Metal-binding</keyword>
<dbReference type="GO" id="GO:0016787">
    <property type="term" value="F:hydrolase activity"/>
    <property type="evidence" value="ECO:0007669"/>
    <property type="project" value="UniProtKB-KW"/>
</dbReference>
<dbReference type="CDD" id="cd01427">
    <property type="entry name" value="HAD_like"/>
    <property type="match status" value="1"/>
</dbReference>
<organism evidence="5 6">
    <name type="scientific">Rhizobium leguminosarum bv. trifolii (strain WSM1325)</name>
    <dbReference type="NCBI Taxonomy" id="395491"/>
    <lineage>
        <taxon>Bacteria</taxon>
        <taxon>Pseudomonadati</taxon>
        <taxon>Pseudomonadota</taxon>
        <taxon>Alphaproteobacteria</taxon>
        <taxon>Hyphomicrobiales</taxon>
        <taxon>Rhizobiaceae</taxon>
        <taxon>Rhizobium/Agrobacterium group</taxon>
        <taxon>Rhizobium</taxon>
    </lineage>
</organism>
<evidence type="ECO:0000256" key="2">
    <source>
        <dbReference type="ARBA" id="ARBA00022801"/>
    </source>
</evidence>
<proteinExistence type="predicted"/>
<dbReference type="InterPro" id="IPR050582">
    <property type="entry name" value="HAD-like_SerB"/>
</dbReference>
<dbReference type="EMBL" id="CP001624">
    <property type="protein sequence ID" value="ACS59938.1"/>
    <property type="molecule type" value="Genomic_DNA"/>
</dbReference>
<dbReference type="InterPro" id="IPR036412">
    <property type="entry name" value="HAD-like_sf"/>
</dbReference>
<evidence type="ECO:0000256" key="1">
    <source>
        <dbReference type="ARBA" id="ARBA00022723"/>
    </source>
</evidence>
<evidence type="ECO:0000313" key="5">
    <source>
        <dbReference type="EMBL" id="ACS59938.1"/>
    </source>
</evidence>
<evidence type="ECO:0000313" key="6">
    <source>
        <dbReference type="Proteomes" id="UP000002256"/>
    </source>
</evidence>
<dbReference type="GO" id="GO:0046872">
    <property type="term" value="F:metal ion binding"/>
    <property type="evidence" value="ECO:0007669"/>
    <property type="project" value="UniProtKB-KW"/>
</dbReference>
<evidence type="ECO:0000256" key="3">
    <source>
        <dbReference type="ARBA" id="ARBA00022842"/>
    </source>
</evidence>
<dbReference type="Proteomes" id="UP000002256">
    <property type="component" value="Plasmid pR132502"/>
</dbReference>
<feature type="chain" id="PRO_5002962089" evidence="4">
    <location>
        <begin position="31"/>
        <end position="336"/>
    </location>
</feature>
<dbReference type="KEGG" id="rlg:Rleg_6905"/>
<keyword evidence="2 5" id="KW-0378">Hydrolase</keyword>
<dbReference type="SUPFAM" id="SSF56784">
    <property type="entry name" value="HAD-like"/>
    <property type="match status" value="1"/>
</dbReference>
<keyword evidence="4" id="KW-0732">Signal</keyword>
<reference evidence="5 6" key="1">
    <citation type="journal article" date="2010" name="Stand. Genomic Sci.">
        <title>Complete genome sequence of Rhizobium leguminosarum bv. trifolii strain WSM1325, an effective microsymbiont of annual Mediterranean clovers.</title>
        <authorList>
            <person name="Reeve W."/>
            <person name="O'Hara G."/>
            <person name="Chain P."/>
            <person name="Ardley J."/>
            <person name="Brau L."/>
            <person name="Nandesena K."/>
            <person name="Tiwari R."/>
            <person name="Copeland A."/>
            <person name="Nolan M."/>
            <person name="Han C."/>
            <person name="Brettin T."/>
            <person name="Land M."/>
            <person name="Ovchinikova G."/>
            <person name="Ivanova N."/>
            <person name="Mavromatis K."/>
            <person name="Markowitz V."/>
            <person name="Kyrpides N."/>
            <person name="Melino V."/>
            <person name="Denton M."/>
            <person name="Yates R."/>
            <person name="Howieson J."/>
        </authorList>
    </citation>
    <scope>NUCLEOTIDE SEQUENCE [LARGE SCALE GENOMIC DNA]</scope>
    <source>
        <strain evidence="5 6">WSM1325</strain>
        <plasmid evidence="6">Plasmid pR132502</plasmid>
    </source>
</reference>
<keyword evidence="3" id="KW-0460">Magnesium</keyword>
<dbReference type="InterPro" id="IPR023214">
    <property type="entry name" value="HAD_sf"/>
</dbReference>
<accession>C6B780</accession>
<dbReference type="Pfam" id="PF12710">
    <property type="entry name" value="HAD"/>
    <property type="match status" value="1"/>
</dbReference>
<sequence length="336" mass="37322">MISARNFRYFSRGVALAAAVWLFAAAAAVAQTDALPSWNDTAPKQAIISFVEKVTKPGSAEFVPEAARIAVFDNDGTLWVEHPMYTQLAFALDRVKGLAPQHPEWKQTQPFKAVLEGDMKTLAASGEKGLVELIMATHAGMTSDDFQKVVTDWLASARDPKFKRPYTELVYQPMVELLAYLRANGFKTFIVSGGGIEFMRPWVEKVYGVPPEQVIGSSIKTEFRMQDDTPTLFRLPEVNFIDDKAGKPVGINQQIGRRPIAAFGNSDGDLQMLQWTTMAGAPARLGVLIHHTDAKREYAYDRDTEFGRLDKALDAAAITGWTVVDMKADWKQVFKD</sequence>
<dbReference type="PANTHER" id="PTHR43344:SF13">
    <property type="entry name" value="PHOSPHATASE RV3661-RELATED"/>
    <property type="match status" value="1"/>
</dbReference>
<dbReference type="HOGENOM" id="CLU_052514_0_0_5"/>
<dbReference type="Gene3D" id="3.40.50.1000">
    <property type="entry name" value="HAD superfamily/HAD-like"/>
    <property type="match status" value="1"/>
</dbReference>
<gene>
    <name evidence="5" type="ordered locus">Rleg_6905</name>
</gene>
<protein>
    <submittedName>
        <fullName evidence="5">Haloacid dehalogenase domain protein hydrolase</fullName>
    </submittedName>
</protein>
<evidence type="ECO:0000256" key="4">
    <source>
        <dbReference type="SAM" id="SignalP"/>
    </source>
</evidence>